<protein>
    <submittedName>
        <fullName evidence="1">Uncharacterized protein</fullName>
    </submittedName>
</protein>
<sequence>MGRAFGFLPYVGWFTIIVTEKPIVKVWNSSQKFIITLQIKSSILTQQLPTLTN</sequence>
<dbReference type="EMBL" id="JBBWWR010000014">
    <property type="protein sequence ID" value="KAK8952614.1"/>
    <property type="molecule type" value="Genomic_DNA"/>
</dbReference>
<evidence type="ECO:0000313" key="1">
    <source>
        <dbReference type="EMBL" id="KAK8952614.1"/>
    </source>
</evidence>
<dbReference type="Proteomes" id="UP001412067">
    <property type="component" value="Unassembled WGS sequence"/>
</dbReference>
<accession>A0ABR2LUP8</accession>
<proteinExistence type="predicted"/>
<reference evidence="1 2" key="1">
    <citation type="journal article" date="2022" name="Nat. Plants">
        <title>Genomes of leafy and leafless Platanthera orchids illuminate the evolution of mycoheterotrophy.</title>
        <authorList>
            <person name="Li M.H."/>
            <person name="Liu K.W."/>
            <person name="Li Z."/>
            <person name="Lu H.C."/>
            <person name="Ye Q.L."/>
            <person name="Zhang D."/>
            <person name="Wang J.Y."/>
            <person name="Li Y.F."/>
            <person name="Zhong Z.M."/>
            <person name="Liu X."/>
            <person name="Yu X."/>
            <person name="Liu D.K."/>
            <person name="Tu X.D."/>
            <person name="Liu B."/>
            <person name="Hao Y."/>
            <person name="Liao X.Y."/>
            <person name="Jiang Y.T."/>
            <person name="Sun W.H."/>
            <person name="Chen J."/>
            <person name="Chen Y.Q."/>
            <person name="Ai Y."/>
            <person name="Zhai J.W."/>
            <person name="Wu S.S."/>
            <person name="Zhou Z."/>
            <person name="Hsiao Y.Y."/>
            <person name="Wu W.L."/>
            <person name="Chen Y.Y."/>
            <person name="Lin Y.F."/>
            <person name="Hsu J.L."/>
            <person name="Li C.Y."/>
            <person name="Wang Z.W."/>
            <person name="Zhao X."/>
            <person name="Zhong W.Y."/>
            <person name="Ma X.K."/>
            <person name="Ma L."/>
            <person name="Huang J."/>
            <person name="Chen G.Z."/>
            <person name="Huang M.Z."/>
            <person name="Huang L."/>
            <person name="Peng D.H."/>
            <person name="Luo Y.B."/>
            <person name="Zou S.Q."/>
            <person name="Chen S.P."/>
            <person name="Lan S."/>
            <person name="Tsai W.C."/>
            <person name="Van de Peer Y."/>
            <person name="Liu Z.J."/>
        </authorList>
    </citation>
    <scope>NUCLEOTIDE SEQUENCE [LARGE SCALE GENOMIC DNA]</scope>
    <source>
        <strain evidence="1">Lor288</strain>
    </source>
</reference>
<organism evidence="1 2">
    <name type="scientific">Platanthera guangdongensis</name>
    <dbReference type="NCBI Taxonomy" id="2320717"/>
    <lineage>
        <taxon>Eukaryota</taxon>
        <taxon>Viridiplantae</taxon>
        <taxon>Streptophyta</taxon>
        <taxon>Embryophyta</taxon>
        <taxon>Tracheophyta</taxon>
        <taxon>Spermatophyta</taxon>
        <taxon>Magnoliopsida</taxon>
        <taxon>Liliopsida</taxon>
        <taxon>Asparagales</taxon>
        <taxon>Orchidaceae</taxon>
        <taxon>Orchidoideae</taxon>
        <taxon>Orchideae</taxon>
        <taxon>Orchidinae</taxon>
        <taxon>Platanthera</taxon>
    </lineage>
</organism>
<evidence type="ECO:0000313" key="2">
    <source>
        <dbReference type="Proteomes" id="UP001412067"/>
    </source>
</evidence>
<keyword evidence="2" id="KW-1185">Reference proteome</keyword>
<gene>
    <name evidence="1" type="ORF">KSP40_PGU020056</name>
</gene>
<name>A0ABR2LUP8_9ASPA</name>
<comment type="caution">
    <text evidence="1">The sequence shown here is derived from an EMBL/GenBank/DDBJ whole genome shotgun (WGS) entry which is preliminary data.</text>
</comment>